<dbReference type="OrthoDB" id="2450085at2759"/>
<proteinExistence type="predicted"/>
<feature type="compositionally biased region" description="Basic and acidic residues" evidence="1">
    <location>
        <begin position="368"/>
        <end position="377"/>
    </location>
</feature>
<feature type="compositionally biased region" description="Polar residues" evidence="1">
    <location>
        <begin position="265"/>
        <end position="276"/>
    </location>
</feature>
<dbReference type="Proteomes" id="UP000726737">
    <property type="component" value="Unassembled WGS sequence"/>
</dbReference>
<evidence type="ECO:0000313" key="3">
    <source>
        <dbReference type="Proteomes" id="UP000726737"/>
    </source>
</evidence>
<feature type="compositionally biased region" description="Basic and acidic residues" evidence="1">
    <location>
        <begin position="1"/>
        <end position="34"/>
    </location>
</feature>
<feature type="region of interest" description="Disordered" evidence="1">
    <location>
        <begin position="1"/>
        <end position="120"/>
    </location>
</feature>
<feature type="compositionally biased region" description="Polar residues" evidence="1">
    <location>
        <begin position="105"/>
        <end position="116"/>
    </location>
</feature>
<feature type="compositionally biased region" description="Polar residues" evidence="1">
    <location>
        <begin position="82"/>
        <end position="99"/>
    </location>
</feature>
<feature type="compositionally biased region" description="Low complexity" evidence="1">
    <location>
        <begin position="441"/>
        <end position="468"/>
    </location>
</feature>
<feature type="compositionally biased region" description="Polar residues" evidence="1">
    <location>
        <begin position="176"/>
        <end position="190"/>
    </location>
</feature>
<accession>A0A9P6TZW5</accession>
<feature type="compositionally biased region" description="Basic and acidic residues" evidence="1">
    <location>
        <begin position="254"/>
        <end position="264"/>
    </location>
</feature>
<evidence type="ECO:0000256" key="1">
    <source>
        <dbReference type="SAM" id="MobiDB-lite"/>
    </source>
</evidence>
<protein>
    <submittedName>
        <fullName evidence="2">Uncharacterized protein</fullName>
    </submittedName>
</protein>
<sequence>MSTRHQKPDRTSDNQHRSRNEPKDSTMHSHDPSRADSLPFRMSSKNTYNSDANVDFVDYGGTGHKTLSSSETGQEHMDDASQLLSMQSNTKQRGSSDPSGRSRLSESNNRGHTADNSLYFGLSPTFFKHQPMDNGGADSQTLDYESYRGASTTNMQPDAMSSSTTAMHAAPLDAPSTFTSDSMNKEQTIPSLAGKDLSEPAAANIHDTLSKSSSENGNNWEKSLHEQSPRIDLEQEMNSESTHANVLPSTTLERGFDSSRDHHGTQSLHDPTTNIGQVPHHDRFISSMDNLEDVTDTKGDRVNSTNSDRHGSQHSSLLTDTAAGTGAFSTSPSRMSTSGQDSESSMHVPSTPIEHASDQGHNDTQIKTIHEPYHRAGEVGSVGTNTAPPTAPASVGTSGPALKKRTTWYGFEVPVKERSSKDPKRLSLGFGFGYKEHVSSFKSAKGTSASASSPTVASPSSSSSTPVVDSMQPQRSSTGKEPIAHPFSPSQDRPVHVAESYNTSNKPKGHYLTRSKSKKPSAPKVMPQYVPPNMRRSHVPPPPSPSVTKAPISTAPIAAGGGVASARLLPSTTASAQPQYLSATALGKRPIARSFSPSQDRPVHVVESYHTSDMPKGHYLTHPSPFKSKEPSVSKTAPTATATTAG</sequence>
<gene>
    <name evidence="2" type="ORF">BG011_006510</name>
</gene>
<organism evidence="2 3">
    <name type="scientific">Mortierella polycephala</name>
    <dbReference type="NCBI Taxonomy" id="41804"/>
    <lineage>
        <taxon>Eukaryota</taxon>
        <taxon>Fungi</taxon>
        <taxon>Fungi incertae sedis</taxon>
        <taxon>Mucoromycota</taxon>
        <taxon>Mortierellomycotina</taxon>
        <taxon>Mortierellomycetes</taxon>
        <taxon>Mortierellales</taxon>
        <taxon>Mortierellaceae</taxon>
        <taxon>Mortierella</taxon>
    </lineage>
</organism>
<name>A0A9P6TZW5_9FUNG</name>
<feature type="compositionally biased region" description="Low complexity" evidence="1">
    <location>
        <begin position="159"/>
        <end position="170"/>
    </location>
</feature>
<feature type="compositionally biased region" description="Polar residues" evidence="1">
    <location>
        <begin position="210"/>
        <end position="221"/>
    </location>
</feature>
<feature type="region of interest" description="Disordered" evidence="1">
    <location>
        <begin position="149"/>
        <end position="401"/>
    </location>
</feature>
<comment type="caution">
    <text evidence="2">The sequence shown here is derived from an EMBL/GenBank/DDBJ whole genome shotgun (WGS) entry which is preliminary data.</text>
</comment>
<feature type="compositionally biased region" description="Low complexity" evidence="1">
    <location>
        <begin position="636"/>
        <end position="646"/>
    </location>
</feature>
<feature type="compositionally biased region" description="Polar residues" evidence="1">
    <location>
        <begin position="43"/>
        <end position="52"/>
    </location>
</feature>
<feature type="compositionally biased region" description="Polar residues" evidence="1">
    <location>
        <begin position="236"/>
        <end position="252"/>
    </location>
</feature>
<reference evidence="2" key="1">
    <citation type="journal article" date="2020" name="Fungal Divers.">
        <title>Resolving the Mortierellaceae phylogeny through synthesis of multi-gene phylogenetics and phylogenomics.</title>
        <authorList>
            <person name="Vandepol N."/>
            <person name="Liber J."/>
            <person name="Desiro A."/>
            <person name="Na H."/>
            <person name="Kennedy M."/>
            <person name="Barry K."/>
            <person name="Grigoriev I.V."/>
            <person name="Miller A.N."/>
            <person name="O'Donnell K."/>
            <person name="Stajich J.E."/>
            <person name="Bonito G."/>
        </authorList>
    </citation>
    <scope>NUCLEOTIDE SEQUENCE</scope>
    <source>
        <strain evidence="2">KOD948</strain>
    </source>
</reference>
<evidence type="ECO:0000313" key="2">
    <source>
        <dbReference type="EMBL" id="KAG0253164.1"/>
    </source>
</evidence>
<feature type="region of interest" description="Disordered" evidence="1">
    <location>
        <begin position="441"/>
        <end position="553"/>
    </location>
</feature>
<feature type="region of interest" description="Disordered" evidence="1">
    <location>
        <begin position="613"/>
        <end position="646"/>
    </location>
</feature>
<feature type="compositionally biased region" description="Basic residues" evidence="1">
    <location>
        <begin position="507"/>
        <end position="521"/>
    </location>
</feature>
<feature type="compositionally biased region" description="Basic and acidic residues" evidence="1">
    <location>
        <begin position="295"/>
        <end position="311"/>
    </location>
</feature>
<feature type="non-terminal residue" evidence="2">
    <location>
        <position position="1"/>
    </location>
</feature>
<dbReference type="EMBL" id="JAAAJA010000475">
    <property type="protein sequence ID" value="KAG0253164.1"/>
    <property type="molecule type" value="Genomic_DNA"/>
</dbReference>
<keyword evidence="3" id="KW-1185">Reference proteome</keyword>
<dbReference type="AlphaFoldDB" id="A0A9P6TZW5"/>
<feature type="compositionally biased region" description="Basic and acidic residues" evidence="1">
    <location>
        <begin position="222"/>
        <end position="233"/>
    </location>
</feature>
<feature type="compositionally biased region" description="Polar residues" evidence="1">
    <location>
        <begin position="327"/>
        <end position="348"/>
    </location>
</feature>